<keyword evidence="2" id="KW-0560">Oxidoreductase</keyword>
<dbReference type="EMBL" id="BMMM01000010">
    <property type="protein sequence ID" value="GGN74452.1"/>
    <property type="molecule type" value="Genomic_DNA"/>
</dbReference>
<dbReference type="PANTHER" id="PTHR42879:SF2">
    <property type="entry name" value="3-OXOACYL-[ACYL-CARRIER-PROTEIN] REDUCTASE FABG"/>
    <property type="match status" value="1"/>
</dbReference>
<evidence type="ECO:0000313" key="4">
    <source>
        <dbReference type="Proteomes" id="UP000600365"/>
    </source>
</evidence>
<protein>
    <submittedName>
        <fullName evidence="3">Beta-ketoacyl-ACP reductase</fullName>
    </submittedName>
</protein>
<accession>A0A917Y804</accession>
<dbReference type="GO" id="GO:0032787">
    <property type="term" value="P:monocarboxylic acid metabolic process"/>
    <property type="evidence" value="ECO:0007669"/>
    <property type="project" value="UniProtKB-ARBA"/>
</dbReference>
<dbReference type="FunFam" id="3.40.50.720:FF:000084">
    <property type="entry name" value="Short-chain dehydrogenase reductase"/>
    <property type="match status" value="1"/>
</dbReference>
<keyword evidence="4" id="KW-1185">Reference proteome</keyword>
<comment type="similarity">
    <text evidence="1">Belongs to the short-chain dehydrogenases/reductases (SDR) family.</text>
</comment>
<evidence type="ECO:0000256" key="2">
    <source>
        <dbReference type="ARBA" id="ARBA00023002"/>
    </source>
</evidence>
<evidence type="ECO:0000313" key="3">
    <source>
        <dbReference type="EMBL" id="GGN74452.1"/>
    </source>
</evidence>
<dbReference type="GO" id="GO:0016491">
    <property type="term" value="F:oxidoreductase activity"/>
    <property type="evidence" value="ECO:0007669"/>
    <property type="project" value="UniProtKB-KW"/>
</dbReference>
<dbReference type="Gene3D" id="3.40.50.720">
    <property type="entry name" value="NAD(P)-binding Rossmann-like Domain"/>
    <property type="match status" value="1"/>
</dbReference>
<dbReference type="RefSeq" id="WP_189188620.1">
    <property type="nucleotide sequence ID" value="NZ_BMMM01000010.1"/>
</dbReference>
<dbReference type="PANTHER" id="PTHR42879">
    <property type="entry name" value="3-OXOACYL-(ACYL-CARRIER-PROTEIN) REDUCTASE"/>
    <property type="match status" value="1"/>
</dbReference>
<dbReference type="InterPro" id="IPR050259">
    <property type="entry name" value="SDR"/>
</dbReference>
<proteinExistence type="inferred from homology"/>
<sequence>MDMGLRDRTVLVTGGSKGIGLAVARAYSAEGARVALTYRSDEKAGALAAAELGAADDRACHLRYALDEPGSPEAVVDDVCARWGGIDVLVANALVRPRRRTPDERFEDLPPAEWEPLLRGNVAGTVRTTQLALAHMRKRGWGRIVFVSSHVAVDGKPRQEIYGAAKMALHGLMRSMAWDAGRDGVLVNVVSPGLTLTEGVRTVLPGEVREEERGMTPTGRLSRPEEIAAAVTFLGSAANGNISGEVLTVAGGR</sequence>
<dbReference type="InterPro" id="IPR020904">
    <property type="entry name" value="Sc_DH/Rdtase_CS"/>
</dbReference>
<dbReference type="AlphaFoldDB" id="A0A917Y804"/>
<comment type="caution">
    <text evidence="3">The sequence shown here is derived from an EMBL/GenBank/DDBJ whole genome shotgun (WGS) entry which is preliminary data.</text>
</comment>
<organism evidence="3 4">
    <name type="scientific">Streptomyces albiflavescens</name>
    <dbReference type="NCBI Taxonomy" id="1623582"/>
    <lineage>
        <taxon>Bacteria</taxon>
        <taxon>Bacillati</taxon>
        <taxon>Actinomycetota</taxon>
        <taxon>Actinomycetes</taxon>
        <taxon>Kitasatosporales</taxon>
        <taxon>Streptomycetaceae</taxon>
        <taxon>Streptomyces</taxon>
    </lineage>
</organism>
<dbReference type="PROSITE" id="PS00061">
    <property type="entry name" value="ADH_SHORT"/>
    <property type="match status" value="1"/>
</dbReference>
<dbReference type="SUPFAM" id="SSF51735">
    <property type="entry name" value="NAD(P)-binding Rossmann-fold domains"/>
    <property type="match status" value="1"/>
</dbReference>
<name>A0A917Y804_9ACTN</name>
<dbReference type="Pfam" id="PF13561">
    <property type="entry name" value="adh_short_C2"/>
    <property type="match status" value="1"/>
</dbReference>
<dbReference type="InterPro" id="IPR002347">
    <property type="entry name" value="SDR_fam"/>
</dbReference>
<evidence type="ECO:0000256" key="1">
    <source>
        <dbReference type="ARBA" id="ARBA00006484"/>
    </source>
</evidence>
<dbReference type="InterPro" id="IPR036291">
    <property type="entry name" value="NAD(P)-bd_dom_sf"/>
</dbReference>
<dbReference type="Proteomes" id="UP000600365">
    <property type="component" value="Unassembled WGS sequence"/>
</dbReference>
<dbReference type="PRINTS" id="PR00081">
    <property type="entry name" value="GDHRDH"/>
</dbReference>
<dbReference type="CDD" id="cd05233">
    <property type="entry name" value="SDR_c"/>
    <property type="match status" value="1"/>
</dbReference>
<gene>
    <name evidence="3" type="ORF">GCM10011579_053500</name>
</gene>
<reference evidence="3 4" key="1">
    <citation type="journal article" date="2014" name="Int. J. Syst. Evol. Microbiol.">
        <title>Complete genome sequence of Corynebacterium casei LMG S-19264T (=DSM 44701T), isolated from a smear-ripened cheese.</title>
        <authorList>
            <consortium name="US DOE Joint Genome Institute (JGI-PGF)"/>
            <person name="Walter F."/>
            <person name="Albersmeier A."/>
            <person name="Kalinowski J."/>
            <person name="Ruckert C."/>
        </authorList>
    </citation>
    <scope>NUCLEOTIDE SEQUENCE [LARGE SCALE GENOMIC DNA]</scope>
    <source>
        <strain evidence="3 4">CGMCC 4.7111</strain>
    </source>
</reference>